<evidence type="ECO:0000259" key="6">
    <source>
        <dbReference type="PROSITE" id="PS50850"/>
    </source>
</evidence>
<dbReference type="Proteomes" id="UP000054359">
    <property type="component" value="Unassembled WGS sequence"/>
</dbReference>
<reference evidence="7 8" key="1">
    <citation type="submission" date="2013-11" db="EMBL/GenBank/DDBJ databases">
        <title>Genome sequencing of Stegodyphus mimosarum.</title>
        <authorList>
            <person name="Bechsgaard J."/>
        </authorList>
    </citation>
    <scope>NUCLEOTIDE SEQUENCE [LARGE SCALE GENOMIC DNA]</scope>
</reference>
<evidence type="ECO:0000256" key="2">
    <source>
        <dbReference type="ARBA" id="ARBA00022692"/>
    </source>
</evidence>
<evidence type="ECO:0000256" key="1">
    <source>
        <dbReference type="ARBA" id="ARBA00004141"/>
    </source>
</evidence>
<dbReference type="GO" id="GO:0016020">
    <property type="term" value="C:membrane"/>
    <property type="evidence" value="ECO:0007669"/>
    <property type="project" value="UniProtKB-SubCell"/>
</dbReference>
<sequence>MASTKSEMEFEDLLEDIGEYGKYQKRLMYFFLFPSAALLPWFSMNILFLVFVPDHWCYVPEVAASNLTIDVQRSIIAPPENSCYMYDQNYTEILTLGHTQVQNGTPTVPCNNGWQYDTTHWDETAGSKWNMVCDNAHLASMVMTLTNVGSIIGTPVYGTLSDKIGRKPVFFIVIFVTVITAVASVLMSNFTVSF</sequence>
<dbReference type="GO" id="GO:0022857">
    <property type="term" value="F:transmembrane transporter activity"/>
    <property type="evidence" value="ECO:0007669"/>
    <property type="project" value="InterPro"/>
</dbReference>
<dbReference type="InterPro" id="IPR020846">
    <property type="entry name" value="MFS_dom"/>
</dbReference>
<dbReference type="SUPFAM" id="SSF103473">
    <property type="entry name" value="MFS general substrate transporter"/>
    <property type="match status" value="1"/>
</dbReference>
<feature type="transmembrane region" description="Helical" evidence="5">
    <location>
        <begin position="27"/>
        <end position="52"/>
    </location>
</feature>
<gene>
    <name evidence="7" type="ORF">X975_11510</name>
</gene>
<dbReference type="Pfam" id="PF00083">
    <property type="entry name" value="Sugar_tr"/>
    <property type="match status" value="1"/>
</dbReference>
<dbReference type="EMBL" id="KK113156">
    <property type="protein sequence ID" value="KFM59487.1"/>
    <property type="molecule type" value="Genomic_DNA"/>
</dbReference>
<feature type="transmembrane region" description="Helical" evidence="5">
    <location>
        <begin position="169"/>
        <end position="192"/>
    </location>
</feature>
<dbReference type="STRING" id="407821.A0A087T2Z8"/>
<feature type="non-terminal residue" evidence="7">
    <location>
        <position position="194"/>
    </location>
</feature>
<feature type="transmembrane region" description="Helical" evidence="5">
    <location>
        <begin position="136"/>
        <end position="157"/>
    </location>
</feature>
<dbReference type="AlphaFoldDB" id="A0A087T2Z8"/>
<evidence type="ECO:0000313" key="8">
    <source>
        <dbReference type="Proteomes" id="UP000054359"/>
    </source>
</evidence>
<feature type="domain" description="Major facilitator superfamily (MFS) profile" evidence="6">
    <location>
        <begin position="29"/>
        <end position="194"/>
    </location>
</feature>
<keyword evidence="2 5" id="KW-0812">Transmembrane</keyword>
<dbReference type="Gene3D" id="1.20.1250.20">
    <property type="entry name" value="MFS general substrate transporter like domains"/>
    <property type="match status" value="1"/>
</dbReference>
<keyword evidence="8" id="KW-1185">Reference proteome</keyword>
<dbReference type="InterPro" id="IPR005828">
    <property type="entry name" value="MFS_sugar_transport-like"/>
</dbReference>
<evidence type="ECO:0000256" key="5">
    <source>
        <dbReference type="SAM" id="Phobius"/>
    </source>
</evidence>
<evidence type="ECO:0000313" key="7">
    <source>
        <dbReference type="EMBL" id="KFM59487.1"/>
    </source>
</evidence>
<organism evidence="7 8">
    <name type="scientific">Stegodyphus mimosarum</name>
    <name type="common">African social velvet spider</name>
    <dbReference type="NCBI Taxonomy" id="407821"/>
    <lineage>
        <taxon>Eukaryota</taxon>
        <taxon>Metazoa</taxon>
        <taxon>Ecdysozoa</taxon>
        <taxon>Arthropoda</taxon>
        <taxon>Chelicerata</taxon>
        <taxon>Arachnida</taxon>
        <taxon>Araneae</taxon>
        <taxon>Araneomorphae</taxon>
        <taxon>Entelegynae</taxon>
        <taxon>Eresoidea</taxon>
        <taxon>Eresidae</taxon>
        <taxon>Stegodyphus</taxon>
    </lineage>
</organism>
<keyword evidence="4 5" id="KW-0472">Membrane</keyword>
<proteinExistence type="predicted"/>
<dbReference type="OMA" id="THANMAL"/>
<accession>A0A087T2Z8</accession>
<dbReference type="PROSITE" id="PS50850">
    <property type="entry name" value="MFS"/>
    <property type="match status" value="1"/>
</dbReference>
<evidence type="ECO:0000256" key="4">
    <source>
        <dbReference type="ARBA" id="ARBA00023136"/>
    </source>
</evidence>
<protein>
    <submittedName>
        <fullName evidence="7">Solute carrier family 22 member 7</fullName>
    </submittedName>
</protein>
<dbReference type="OrthoDB" id="2544694at2759"/>
<name>A0A087T2Z8_STEMI</name>
<dbReference type="InterPro" id="IPR036259">
    <property type="entry name" value="MFS_trans_sf"/>
</dbReference>
<comment type="subcellular location">
    <subcellularLocation>
        <location evidence="1">Membrane</location>
        <topology evidence="1">Multi-pass membrane protein</topology>
    </subcellularLocation>
</comment>
<dbReference type="PANTHER" id="PTHR24064">
    <property type="entry name" value="SOLUTE CARRIER FAMILY 22 MEMBER"/>
    <property type="match status" value="1"/>
</dbReference>
<evidence type="ECO:0000256" key="3">
    <source>
        <dbReference type="ARBA" id="ARBA00022989"/>
    </source>
</evidence>
<keyword evidence="3 5" id="KW-1133">Transmembrane helix</keyword>